<keyword evidence="3" id="KW-0479">Metal-binding</keyword>
<evidence type="ECO:0000313" key="9">
    <source>
        <dbReference type="EMBL" id="MCW6506580.1"/>
    </source>
</evidence>
<keyword evidence="10" id="KW-1185">Reference proteome</keyword>
<dbReference type="RefSeq" id="WP_282582938.1">
    <property type="nucleotide sequence ID" value="NZ_JAMOIM010000001.1"/>
</dbReference>
<keyword evidence="6" id="KW-0186">Copper</keyword>
<feature type="signal peptide" evidence="7">
    <location>
        <begin position="1"/>
        <end position="24"/>
    </location>
</feature>
<dbReference type="Proteomes" id="UP001165667">
    <property type="component" value="Unassembled WGS sequence"/>
</dbReference>
<dbReference type="GO" id="GO:0042597">
    <property type="term" value="C:periplasmic space"/>
    <property type="evidence" value="ECO:0007669"/>
    <property type="project" value="UniProtKB-SubCell"/>
</dbReference>
<evidence type="ECO:0000256" key="2">
    <source>
        <dbReference type="ARBA" id="ARBA00010509"/>
    </source>
</evidence>
<dbReference type="PANTHER" id="PTHR34820:SF4">
    <property type="entry name" value="INNER MEMBRANE PROTEIN YEBZ"/>
    <property type="match status" value="1"/>
</dbReference>
<organism evidence="9 10">
    <name type="scientific">Lichenifustis flavocetrariae</name>
    <dbReference type="NCBI Taxonomy" id="2949735"/>
    <lineage>
        <taxon>Bacteria</taxon>
        <taxon>Pseudomonadati</taxon>
        <taxon>Pseudomonadota</taxon>
        <taxon>Alphaproteobacteria</taxon>
        <taxon>Hyphomicrobiales</taxon>
        <taxon>Lichenihabitantaceae</taxon>
        <taxon>Lichenifustis</taxon>
    </lineage>
</organism>
<keyword evidence="4 7" id="KW-0732">Signal</keyword>
<dbReference type="EMBL" id="JAMOIM010000001">
    <property type="protein sequence ID" value="MCW6506580.1"/>
    <property type="molecule type" value="Genomic_DNA"/>
</dbReference>
<evidence type="ECO:0000256" key="5">
    <source>
        <dbReference type="ARBA" id="ARBA00022764"/>
    </source>
</evidence>
<comment type="caution">
    <text evidence="9">The sequence shown here is derived from an EMBL/GenBank/DDBJ whole genome shotgun (WGS) entry which is preliminary data.</text>
</comment>
<feature type="domain" description="CopC" evidence="8">
    <location>
        <begin position="25"/>
        <end position="121"/>
    </location>
</feature>
<name>A0AA41YXD0_9HYPH</name>
<dbReference type="InterPro" id="IPR014756">
    <property type="entry name" value="Ig_E-set"/>
</dbReference>
<evidence type="ECO:0000256" key="1">
    <source>
        <dbReference type="ARBA" id="ARBA00004418"/>
    </source>
</evidence>
<dbReference type="PANTHER" id="PTHR34820">
    <property type="entry name" value="INNER MEMBRANE PROTEIN YEBZ"/>
    <property type="match status" value="1"/>
</dbReference>
<reference evidence="9" key="1">
    <citation type="submission" date="2022-05" db="EMBL/GenBank/DDBJ databases">
        <authorList>
            <person name="Pankratov T."/>
        </authorList>
    </citation>
    <scope>NUCLEOTIDE SEQUENCE</scope>
    <source>
        <strain evidence="9">BP6-180914</strain>
    </source>
</reference>
<proteinExistence type="inferred from homology"/>
<dbReference type="InterPro" id="IPR047685">
    <property type="entry name" value="CopC-like"/>
</dbReference>
<evidence type="ECO:0000259" key="8">
    <source>
        <dbReference type="Pfam" id="PF04234"/>
    </source>
</evidence>
<dbReference type="SUPFAM" id="SSF81296">
    <property type="entry name" value="E set domains"/>
    <property type="match status" value="1"/>
</dbReference>
<protein>
    <submittedName>
        <fullName evidence="9">Copper homeostasis periplasmic binding protein CopC</fullName>
    </submittedName>
</protein>
<dbReference type="NCBIfam" id="NF033814">
    <property type="entry name" value="copper_CopC"/>
    <property type="match status" value="1"/>
</dbReference>
<evidence type="ECO:0000313" key="10">
    <source>
        <dbReference type="Proteomes" id="UP001165667"/>
    </source>
</evidence>
<evidence type="ECO:0000256" key="3">
    <source>
        <dbReference type="ARBA" id="ARBA00022723"/>
    </source>
</evidence>
<keyword evidence="5" id="KW-0574">Periplasm</keyword>
<evidence type="ECO:0000256" key="6">
    <source>
        <dbReference type="ARBA" id="ARBA00023008"/>
    </source>
</evidence>
<gene>
    <name evidence="9" type="primary">copC</name>
    <name evidence="9" type="ORF">M8523_00920</name>
</gene>
<dbReference type="GO" id="GO:0005886">
    <property type="term" value="C:plasma membrane"/>
    <property type="evidence" value="ECO:0007669"/>
    <property type="project" value="TreeGrafter"/>
</dbReference>
<evidence type="ECO:0000256" key="7">
    <source>
        <dbReference type="SAM" id="SignalP"/>
    </source>
</evidence>
<comment type="subcellular location">
    <subcellularLocation>
        <location evidence="1">Periplasm</location>
    </subcellularLocation>
</comment>
<dbReference type="InterPro" id="IPR014755">
    <property type="entry name" value="Cu-Rt/internalin_Ig-like"/>
</dbReference>
<sequence length="123" mass="12344">MNTFARILVLASAGLVAASAPAFAHAHLKSSTPAADSIVATAPTELDLTFSEGVNLKFTGVKVTGPAKTAVATGNAALGASSDTTLVVPLSDILAAGSYTVAWHALSTDGHKTSGTYTFTIKP</sequence>
<feature type="chain" id="PRO_5041349371" evidence="7">
    <location>
        <begin position="25"/>
        <end position="123"/>
    </location>
</feature>
<dbReference type="InterPro" id="IPR032694">
    <property type="entry name" value="CopC/D"/>
</dbReference>
<comment type="similarity">
    <text evidence="2">Belongs to the CopC family.</text>
</comment>
<dbReference type="Gene3D" id="2.60.40.1220">
    <property type="match status" value="1"/>
</dbReference>
<dbReference type="GO" id="GO:0046688">
    <property type="term" value="P:response to copper ion"/>
    <property type="evidence" value="ECO:0007669"/>
    <property type="project" value="InterPro"/>
</dbReference>
<evidence type="ECO:0000256" key="4">
    <source>
        <dbReference type="ARBA" id="ARBA00022729"/>
    </source>
</evidence>
<dbReference type="AlphaFoldDB" id="A0AA41YXD0"/>
<accession>A0AA41YXD0</accession>
<dbReference type="GO" id="GO:0006825">
    <property type="term" value="P:copper ion transport"/>
    <property type="evidence" value="ECO:0007669"/>
    <property type="project" value="InterPro"/>
</dbReference>
<dbReference type="Pfam" id="PF04234">
    <property type="entry name" value="CopC"/>
    <property type="match status" value="1"/>
</dbReference>
<dbReference type="GO" id="GO:0005507">
    <property type="term" value="F:copper ion binding"/>
    <property type="evidence" value="ECO:0007669"/>
    <property type="project" value="InterPro"/>
</dbReference>
<dbReference type="InterPro" id="IPR007348">
    <property type="entry name" value="CopC_dom"/>
</dbReference>